<dbReference type="OrthoDB" id="6727623at2759"/>
<dbReference type="VEuPathDB" id="VectorBase:AALC636_035440"/>
<dbReference type="CDD" id="cd00037">
    <property type="entry name" value="CLECT"/>
    <property type="match status" value="1"/>
</dbReference>
<keyword evidence="3" id="KW-0812">Transmembrane</keyword>
<evidence type="ECO:0000313" key="3">
    <source>
        <dbReference type="EMBL" id="JAC08328.1"/>
    </source>
</evidence>
<keyword evidence="3" id="KW-0472">Membrane</keyword>
<dbReference type="EMBL" id="GAPW01005270">
    <property type="protein sequence ID" value="JAC08328.1"/>
    <property type="molecule type" value="mRNA"/>
</dbReference>
<dbReference type="OMA" id="FIWHNTG"/>
<dbReference type="PROSITE" id="PS50041">
    <property type="entry name" value="C_TYPE_LECTIN_2"/>
    <property type="match status" value="1"/>
</dbReference>
<dbReference type="VEuPathDB" id="VectorBase:AALF016234"/>
<dbReference type="InterPro" id="IPR001304">
    <property type="entry name" value="C-type_lectin-like"/>
</dbReference>
<dbReference type="Gene3D" id="3.10.100.10">
    <property type="entry name" value="Mannose-Binding Protein A, subunit A"/>
    <property type="match status" value="1"/>
</dbReference>
<organism evidence="3">
    <name type="scientific">Aedes albopictus</name>
    <name type="common">Asian tiger mosquito</name>
    <name type="synonym">Stegomyia albopicta</name>
    <dbReference type="NCBI Taxonomy" id="7160"/>
    <lineage>
        <taxon>Eukaryota</taxon>
        <taxon>Metazoa</taxon>
        <taxon>Ecdysozoa</taxon>
        <taxon>Arthropoda</taxon>
        <taxon>Hexapoda</taxon>
        <taxon>Insecta</taxon>
        <taxon>Pterygota</taxon>
        <taxon>Neoptera</taxon>
        <taxon>Endopterygota</taxon>
        <taxon>Diptera</taxon>
        <taxon>Nematocera</taxon>
        <taxon>Culicoidea</taxon>
        <taxon>Culicidae</taxon>
        <taxon>Culicinae</taxon>
        <taxon>Aedini</taxon>
        <taxon>Aedes</taxon>
        <taxon>Stegomyia</taxon>
    </lineage>
</organism>
<keyword evidence="1" id="KW-0732">Signal</keyword>
<name>A0A023EFZ7_AEDAL</name>
<accession>A0A023EFZ7</accession>
<proteinExistence type="evidence at transcript level"/>
<dbReference type="InterPro" id="IPR016187">
    <property type="entry name" value="CTDL_fold"/>
</dbReference>
<feature type="signal peptide" evidence="1">
    <location>
        <begin position="1"/>
        <end position="26"/>
    </location>
</feature>
<dbReference type="InterPro" id="IPR016186">
    <property type="entry name" value="C-type_lectin-like/link_sf"/>
</dbReference>
<reference evidence="3" key="1">
    <citation type="journal article" date="2014" name="PLoS Negl. Trop. Dis.">
        <title>Identification and characterization of seminal fluid proteins in the Asian tiger mosquito, Aedes albopictus.</title>
        <authorList>
            <person name="Boes K.E."/>
            <person name="Ribeiro J.M."/>
            <person name="Wong A."/>
            <person name="Harrington L.C."/>
            <person name="Wolfner M.F."/>
            <person name="Sirot L.K."/>
        </authorList>
    </citation>
    <scope>NUCLEOTIDE SEQUENCE</scope>
    <source>
        <tissue evidence="3">Reproductive organs</tissue>
    </source>
</reference>
<protein>
    <submittedName>
        <fullName evidence="3">Putative type ii transmembrane receptor otb7 aedes aegypti</fullName>
    </submittedName>
</protein>
<dbReference type="PANTHER" id="PTHR22803">
    <property type="entry name" value="MANNOSE, PHOSPHOLIPASE, LECTIN RECEPTOR RELATED"/>
    <property type="match status" value="1"/>
</dbReference>
<dbReference type="VEuPathDB" id="VectorBase:AALFPA_075324"/>
<dbReference type="SUPFAM" id="SSF56436">
    <property type="entry name" value="C-type lectin-like"/>
    <property type="match status" value="1"/>
</dbReference>
<dbReference type="AlphaFoldDB" id="A0A023EFZ7"/>
<dbReference type="Pfam" id="PF00059">
    <property type="entry name" value="Lectin_C"/>
    <property type="match status" value="1"/>
</dbReference>
<evidence type="ECO:0000256" key="1">
    <source>
        <dbReference type="SAM" id="SignalP"/>
    </source>
</evidence>
<sequence>MFAIISNSLKTAVLIVIICQLGCIHAQSKYHIAPYESNWFEASEYCHRLGMRLAIVDSEEKHNAIVAEAKAAELHSSGFFGVWLGATDLARSRNFIWHNTGARLRYSKWGEGEPSGGDEHCVVLYYWPTQGFNWTWNDAPCSTELYAICENLGKEGCVQEF</sequence>
<dbReference type="SMR" id="A0A023EFZ7"/>
<feature type="chain" id="PRO_5001514584" evidence="1">
    <location>
        <begin position="27"/>
        <end position="161"/>
    </location>
</feature>
<dbReference type="InterPro" id="IPR050111">
    <property type="entry name" value="C-type_lectin/snaclec_domain"/>
</dbReference>
<dbReference type="SMART" id="SM00034">
    <property type="entry name" value="CLECT"/>
    <property type="match status" value="1"/>
</dbReference>
<keyword evidence="3" id="KW-0675">Receptor</keyword>
<feature type="domain" description="C-type lectin" evidence="2">
    <location>
        <begin position="25"/>
        <end position="150"/>
    </location>
</feature>
<evidence type="ECO:0000259" key="2">
    <source>
        <dbReference type="PROSITE" id="PS50041"/>
    </source>
</evidence>